<gene>
    <name evidence="3" type="ORF">PEDI_01300</name>
</gene>
<sequence>MKLKFYFIAFFALIFCSNDALAQGRIPSKGYSHHTNLRSAWSFGLSTGTSLFNTDAVKLGSGHQPIYNFTGGINIDYQFNNRWSVAGHFNFFNQNFDGGTYPDSLAFHSRNVEYYVAFKRKLLTNVNALKATHYWDLHIFAGVGNVFFNHFDGDKRAEKSHGYIIGAPTDDGSYNISAYEYAQLGIILPVGIGFNYYFSDKMGFHSEVGYRFTSTNFLDGIKTNTPRLDQYLQVSVGLTYRPWSNSGTKYLYNQHLNGKKKSHRRNLPKKSKGKRYKSTNKRE</sequence>
<comment type="caution">
    <text evidence="3">The sequence shown here is derived from an EMBL/GenBank/DDBJ whole genome shotgun (WGS) entry which is preliminary data.</text>
</comment>
<accession>A0AAN5AK62</accession>
<reference evidence="3 4" key="1">
    <citation type="submission" date="2021-12" db="EMBL/GenBank/DDBJ databases">
        <title>Genome sequencing of bacteria with rrn-lacking chromosome and rrn-plasmid.</title>
        <authorList>
            <person name="Anda M."/>
            <person name="Iwasaki W."/>
        </authorList>
    </citation>
    <scope>NUCLEOTIDE SEQUENCE [LARGE SCALE GENOMIC DNA]</scope>
    <source>
        <strain evidence="3 4">NBRC 15940</strain>
    </source>
</reference>
<keyword evidence="2" id="KW-0732">Signal</keyword>
<dbReference type="EMBL" id="BQKE01000001">
    <property type="protein sequence ID" value="GJM59578.1"/>
    <property type="molecule type" value="Genomic_DNA"/>
</dbReference>
<feature type="region of interest" description="Disordered" evidence="1">
    <location>
        <begin position="257"/>
        <end position="283"/>
    </location>
</feature>
<evidence type="ECO:0000256" key="2">
    <source>
        <dbReference type="SAM" id="SignalP"/>
    </source>
</evidence>
<evidence type="ECO:0000313" key="4">
    <source>
        <dbReference type="Proteomes" id="UP001310022"/>
    </source>
</evidence>
<dbReference type="AlphaFoldDB" id="A0AAN5AK62"/>
<dbReference type="RefSeq" id="WP_338235593.1">
    <property type="nucleotide sequence ID" value="NZ_BQKE01000001.1"/>
</dbReference>
<dbReference type="Proteomes" id="UP001310022">
    <property type="component" value="Unassembled WGS sequence"/>
</dbReference>
<evidence type="ECO:0008006" key="5">
    <source>
        <dbReference type="Google" id="ProtNLM"/>
    </source>
</evidence>
<keyword evidence="4" id="KW-1185">Reference proteome</keyword>
<name>A0AAN5AK62_9BACT</name>
<evidence type="ECO:0000256" key="1">
    <source>
        <dbReference type="SAM" id="MobiDB-lite"/>
    </source>
</evidence>
<feature type="chain" id="PRO_5042865661" description="Outer membrane protein beta-barrel domain-containing protein" evidence="2">
    <location>
        <begin position="23"/>
        <end position="283"/>
    </location>
</feature>
<proteinExistence type="predicted"/>
<protein>
    <recommendedName>
        <fullName evidence="5">Outer membrane protein beta-barrel domain-containing protein</fullName>
    </recommendedName>
</protein>
<feature type="signal peptide" evidence="2">
    <location>
        <begin position="1"/>
        <end position="22"/>
    </location>
</feature>
<organism evidence="3 4">
    <name type="scientific">Persicobacter diffluens</name>
    <dbReference type="NCBI Taxonomy" id="981"/>
    <lineage>
        <taxon>Bacteria</taxon>
        <taxon>Pseudomonadati</taxon>
        <taxon>Bacteroidota</taxon>
        <taxon>Cytophagia</taxon>
        <taxon>Cytophagales</taxon>
        <taxon>Persicobacteraceae</taxon>
        <taxon>Persicobacter</taxon>
    </lineage>
</organism>
<evidence type="ECO:0000313" key="3">
    <source>
        <dbReference type="EMBL" id="GJM59578.1"/>
    </source>
</evidence>